<keyword evidence="5" id="KW-0762">Sugar transport</keyword>
<evidence type="ECO:0000313" key="11">
    <source>
        <dbReference type="EMBL" id="TCG11656.1"/>
    </source>
</evidence>
<keyword evidence="7 9" id="KW-1133">Transmembrane helix</keyword>
<dbReference type="EMBL" id="PSZP01000004">
    <property type="protein sequence ID" value="TCG11656.1"/>
    <property type="molecule type" value="Genomic_DNA"/>
</dbReference>
<dbReference type="GO" id="GO:0015423">
    <property type="term" value="F:ABC-type maltose transporter activity"/>
    <property type="evidence" value="ECO:0007669"/>
    <property type="project" value="TreeGrafter"/>
</dbReference>
<accession>A0A4R0XLS4</accession>
<keyword evidence="4" id="KW-1003">Cell membrane</keyword>
<feature type="transmembrane region" description="Helical" evidence="9">
    <location>
        <begin position="259"/>
        <end position="280"/>
    </location>
</feature>
<evidence type="ECO:0000256" key="8">
    <source>
        <dbReference type="ARBA" id="ARBA00023136"/>
    </source>
</evidence>
<reference evidence="11 12" key="1">
    <citation type="submission" date="2018-02" db="EMBL/GenBank/DDBJ databases">
        <title>Mycoplasma marinum and Mycoplasma todarodis sp. nov., moderately halophilic and psychrotolerant mycoplasmas isolated from cephalopods.</title>
        <authorList>
            <person name="Viver T."/>
        </authorList>
    </citation>
    <scope>NUCLEOTIDE SEQUENCE [LARGE SCALE GENOMIC DNA]</scope>
    <source>
        <strain evidence="11 12">5H</strain>
    </source>
</reference>
<evidence type="ECO:0000256" key="9">
    <source>
        <dbReference type="RuleBase" id="RU363032"/>
    </source>
</evidence>
<dbReference type="GO" id="GO:0042956">
    <property type="term" value="P:maltodextrin transmembrane transport"/>
    <property type="evidence" value="ECO:0007669"/>
    <property type="project" value="TreeGrafter"/>
</dbReference>
<dbReference type="RefSeq" id="WP_131613185.1">
    <property type="nucleotide sequence ID" value="NZ_PSZP01000004.1"/>
</dbReference>
<dbReference type="Proteomes" id="UP000291072">
    <property type="component" value="Unassembled WGS sequence"/>
</dbReference>
<dbReference type="GO" id="GO:0005886">
    <property type="term" value="C:plasma membrane"/>
    <property type="evidence" value="ECO:0007669"/>
    <property type="project" value="UniProtKB-SubCell"/>
</dbReference>
<proteinExistence type="inferred from homology"/>
<feature type="transmembrane region" description="Helical" evidence="9">
    <location>
        <begin position="226"/>
        <end position="247"/>
    </location>
</feature>
<dbReference type="SUPFAM" id="SSF161098">
    <property type="entry name" value="MetI-like"/>
    <property type="match status" value="1"/>
</dbReference>
<feature type="transmembrane region" description="Helical" evidence="9">
    <location>
        <begin position="395"/>
        <end position="414"/>
    </location>
</feature>
<feature type="transmembrane region" description="Helical" evidence="9">
    <location>
        <begin position="20"/>
        <end position="45"/>
    </location>
</feature>
<evidence type="ECO:0000256" key="5">
    <source>
        <dbReference type="ARBA" id="ARBA00022597"/>
    </source>
</evidence>
<keyword evidence="3 9" id="KW-0813">Transport</keyword>
<dbReference type="Pfam" id="PF00528">
    <property type="entry name" value="BPD_transp_1"/>
    <property type="match status" value="1"/>
</dbReference>
<dbReference type="InterPro" id="IPR000515">
    <property type="entry name" value="MetI-like"/>
</dbReference>
<dbReference type="OrthoDB" id="9784933at2"/>
<dbReference type="PANTHER" id="PTHR32243">
    <property type="entry name" value="MALTOSE TRANSPORT SYSTEM PERMEASE-RELATED"/>
    <property type="match status" value="1"/>
</dbReference>
<comment type="caution">
    <text evidence="11">The sequence shown here is derived from an EMBL/GenBank/DDBJ whole genome shotgun (WGS) entry which is preliminary data.</text>
</comment>
<comment type="subcellular location">
    <subcellularLocation>
        <location evidence="1 9">Cell membrane</location>
        <topology evidence="1 9">Multi-pass membrane protein</topology>
    </subcellularLocation>
</comment>
<dbReference type="CDD" id="cd06261">
    <property type="entry name" value="TM_PBP2"/>
    <property type="match status" value="1"/>
</dbReference>
<evidence type="ECO:0000256" key="4">
    <source>
        <dbReference type="ARBA" id="ARBA00022475"/>
    </source>
</evidence>
<dbReference type="PANTHER" id="PTHR32243:SF50">
    <property type="entry name" value="MALTOSE_MALTODEXTRIN TRANSPORT SYSTEM PERMEASE PROTEIN MALG"/>
    <property type="match status" value="1"/>
</dbReference>
<feature type="transmembrane region" description="Helical" evidence="9">
    <location>
        <begin position="337"/>
        <end position="363"/>
    </location>
</feature>
<protein>
    <recommendedName>
        <fullName evidence="10">ABC transmembrane type-1 domain-containing protein</fullName>
    </recommendedName>
</protein>
<dbReference type="InterPro" id="IPR035906">
    <property type="entry name" value="MetI-like_sf"/>
</dbReference>
<evidence type="ECO:0000313" key="12">
    <source>
        <dbReference type="Proteomes" id="UP000291072"/>
    </source>
</evidence>
<dbReference type="Gene3D" id="1.10.3720.10">
    <property type="entry name" value="MetI-like"/>
    <property type="match status" value="1"/>
</dbReference>
<evidence type="ECO:0000256" key="6">
    <source>
        <dbReference type="ARBA" id="ARBA00022692"/>
    </source>
</evidence>
<dbReference type="AlphaFoldDB" id="A0A4R0XLS4"/>
<feature type="transmembrane region" description="Helical" evidence="9">
    <location>
        <begin position="57"/>
        <end position="78"/>
    </location>
</feature>
<sequence>MEENKTFKSYFSREKQAIKTTAIVSIVLTSILLGYFLMTFILPFFGVMTLIEKASYFGYPIYALLFSAFWLIGLFISFNLLSKRKLNDYQLLMEKKNIMSLAIVLIIPSLFISLIFLIYFQIKIKRTKEFEVFWEKNKDNLPESDLWLSDNMPMKAGQTASLAISYFVIILWSLIILWPLYQILKTTFNGELTDTLTSSDKFSFSFKHFSGLFKNTKYLDWLLNTLYVAAITFIIVVLGSSFAAFVYSRNRFKGKKTSLILVMTLGLIPAMAGLITHIVLSQIFTLGFGMSRLMYLILIYGAGGVIGNIFILKGYLDSISTEIDDAAKLDGCSKFKLFYRILLPLMGPMLVIVGIGAFATPFADFILPALLLPEPDDWTLAVGLQSLISDNKETYFAAGAIIVAIPITTLFMVLQRNIQSGMTAGGVKG</sequence>
<dbReference type="InterPro" id="IPR050901">
    <property type="entry name" value="BP-dep_ABC_trans_perm"/>
</dbReference>
<dbReference type="PROSITE" id="PS50928">
    <property type="entry name" value="ABC_TM1"/>
    <property type="match status" value="1"/>
</dbReference>
<feature type="transmembrane region" description="Helical" evidence="9">
    <location>
        <begin position="162"/>
        <end position="181"/>
    </location>
</feature>
<evidence type="ECO:0000256" key="7">
    <source>
        <dbReference type="ARBA" id="ARBA00022989"/>
    </source>
</evidence>
<evidence type="ECO:0000256" key="2">
    <source>
        <dbReference type="ARBA" id="ARBA00009047"/>
    </source>
</evidence>
<evidence type="ECO:0000256" key="3">
    <source>
        <dbReference type="ARBA" id="ARBA00022448"/>
    </source>
</evidence>
<name>A0A4R0XLS4_9MOLU</name>
<keyword evidence="12" id="KW-1185">Reference proteome</keyword>
<organism evidence="11 12">
    <name type="scientific">Mycoplasma todarodis</name>
    <dbReference type="NCBI Taxonomy" id="1937191"/>
    <lineage>
        <taxon>Bacteria</taxon>
        <taxon>Bacillati</taxon>
        <taxon>Mycoplasmatota</taxon>
        <taxon>Mollicutes</taxon>
        <taxon>Mycoplasmataceae</taxon>
        <taxon>Mycoplasma</taxon>
    </lineage>
</organism>
<feature type="transmembrane region" description="Helical" evidence="9">
    <location>
        <begin position="292"/>
        <end position="316"/>
    </location>
</feature>
<keyword evidence="8 9" id="KW-0472">Membrane</keyword>
<comment type="similarity">
    <text evidence="2">Belongs to the binding-protein-dependent transport system permease family. MalFG subfamily.</text>
</comment>
<feature type="domain" description="ABC transmembrane type-1" evidence="10">
    <location>
        <begin position="222"/>
        <end position="414"/>
    </location>
</feature>
<gene>
    <name evidence="11" type="ORF">C4B25_00915</name>
</gene>
<evidence type="ECO:0000256" key="1">
    <source>
        <dbReference type="ARBA" id="ARBA00004651"/>
    </source>
</evidence>
<feature type="transmembrane region" description="Helical" evidence="9">
    <location>
        <begin position="98"/>
        <end position="120"/>
    </location>
</feature>
<evidence type="ECO:0000259" key="10">
    <source>
        <dbReference type="PROSITE" id="PS50928"/>
    </source>
</evidence>
<keyword evidence="6 9" id="KW-0812">Transmembrane</keyword>